<evidence type="ECO:0000256" key="1">
    <source>
        <dbReference type="SAM" id="MobiDB-lite"/>
    </source>
</evidence>
<dbReference type="Proteomes" id="UP001230426">
    <property type="component" value="Unassembled WGS sequence"/>
</dbReference>
<evidence type="ECO:0000313" key="3">
    <source>
        <dbReference type="Proteomes" id="UP001230426"/>
    </source>
</evidence>
<comment type="caution">
    <text evidence="2">The sequence shown here is derived from an EMBL/GenBank/DDBJ whole genome shotgun (WGS) entry which is preliminary data.</text>
</comment>
<dbReference type="RefSeq" id="WP_306857607.1">
    <property type="nucleotide sequence ID" value="NZ_JAUSRB010000001.1"/>
</dbReference>
<protein>
    <submittedName>
        <fullName evidence="2">YD repeat-containing protein</fullName>
    </submittedName>
</protein>
<keyword evidence="3" id="KW-1185">Reference proteome</keyword>
<sequence length="126" mass="13028">MPRAAARDPGGLAATTATAYDTAGRTAGTTRPGGVGRAPPPAVLSHDPGTGRVLEERRVDGAGTFTARYGEEGVFDADADADRSRLAAITAEADNACESWPGDPLRRRGSKIAISVTDVTEKTIFT</sequence>
<dbReference type="EMBL" id="JAUSRB010000001">
    <property type="protein sequence ID" value="MDP9861717.1"/>
    <property type="molecule type" value="Genomic_DNA"/>
</dbReference>
<feature type="region of interest" description="Disordered" evidence="1">
    <location>
        <begin position="1"/>
        <end position="58"/>
    </location>
</feature>
<proteinExistence type="predicted"/>
<reference evidence="2 3" key="1">
    <citation type="submission" date="2023-07" db="EMBL/GenBank/DDBJ databases">
        <title>Sequencing the genomes of 1000 actinobacteria strains.</title>
        <authorList>
            <person name="Klenk H.-P."/>
        </authorList>
    </citation>
    <scope>NUCLEOTIDE SEQUENCE [LARGE SCALE GENOMIC DNA]</scope>
    <source>
        <strain evidence="2 3">DSM 44109</strain>
    </source>
</reference>
<accession>A0ABT9QXL4</accession>
<feature type="compositionally biased region" description="Low complexity" evidence="1">
    <location>
        <begin position="9"/>
        <end position="30"/>
    </location>
</feature>
<name>A0ABT9QXL4_9ACTN</name>
<evidence type="ECO:0000313" key="2">
    <source>
        <dbReference type="EMBL" id="MDP9861717.1"/>
    </source>
</evidence>
<organism evidence="2 3">
    <name type="scientific">Streptosporangium brasiliense</name>
    <dbReference type="NCBI Taxonomy" id="47480"/>
    <lineage>
        <taxon>Bacteria</taxon>
        <taxon>Bacillati</taxon>
        <taxon>Actinomycetota</taxon>
        <taxon>Actinomycetes</taxon>
        <taxon>Streptosporangiales</taxon>
        <taxon>Streptosporangiaceae</taxon>
        <taxon>Streptosporangium</taxon>
    </lineage>
</organism>
<gene>
    <name evidence="2" type="ORF">J2S55_000976</name>
</gene>